<dbReference type="AlphaFoldDB" id="A0A1G8PYR3"/>
<evidence type="ECO:0000313" key="2">
    <source>
        <dbReference type="EMBL" id="SDI97573.1"/>
    </source>
</evidence>
<evidence type="ECO:0000256" key="1">
    <source>
        <dbReference type="SAM" id="MobiDB-lite"/>
    </source>
</evidence>
<feature type="compositionally biased region" description="Polar residues" evidence="1">
    <location>
        <begin position="14"/>
        <end position="26"/>
    </location>
</feature>
<keyword evidence="3" id="KW-1185">Reference proteome</keyword>
<gene>
    <name evidence="2" type="ORF">SAMN04488540_104130</name>
</gene>
<evidence type="ECO:0000313" key="3">
    <source>
        <dbReference type="Proteomes" id="UP000199527"/>
    </source>
</evidence>
<dbReference type="Proteomes" id="UP000199527">
    <property type="component" value="Unassembled WGS sequence"/>
</dbReference>
<protein>
    <submittedName>
        <fullName evidence="2">Uncharacterized protein</fullName>
    </submittedName>
</protein>
<reference evidence="3" key="1">
    <citation type="submission" date="2016-10" db="EMBL/GenBank/DDBJ databases">
        <authorList>
            <person name="Varghese N."/>
            <person name="Submissions S."/>
        </authorList>
    </citation>
    <scope>NUCLEOTIDE SEQUENCE [LARGE SCALE GENOMIC DNA]</scope>
    <source>
        <strain evidence="3">DSM 23317</strain>
    </source>
</reference>
<organism evidence="2 3">
    <name type="scientific">Ferrimonas sediminum</name>
    <dbReference type="NCBI Taxonomy" id="718193"/>
    <lineage>
        <taxon>Bacteria</taxon>
        <taxon>Pseudomonadati</taxon>
        <taxon>Pseudomonadota</taxon>
        <taxon>Gammaproteobacteria</taxon>
        <taxon>Alteromonadales</taxon>
        <taxon>Ferrimonadaceae</taxon>
        <taxon>Ferrimonas</taxon>
    </lineage>
</organism>
<accession>A0A1G8PYR3</accession>
<feature type="region of interest" description="Disordered" evidence="1">
    <location>
        <begin position="14"/>
        <end position="34"/>
    </location>
</feature>
<name>A0A1G8PYR3_9GAMM</name>
<sequence length="78" mass="8384">MFAAIGRKVRLAPSLNQDSSGFSGPINSRAADSPASWVMDSNSLRTADEGRGRMRDALGATARPDLASFFNFFSDDDI</sequence>
<dbReference type="EMBL" id="FNEM01000004">
    <property type="protein sequence ID" value="SDI97573.1"/>
    <property type="molecule type" value="Genomic_DNA"/>
</dbReference>
<proteinExistence type="predicted"/>